<keyword evidence="3" id="KW-1185">Reference proteome</keyword>
<reference evidence="2" key="1">
    <citation type="submission" date="2021-02" db="EMBL/GenBank/DDBJ databases">
        <title>Natronogracilivirga saccharolytica gen. nov. sp. nov. a new anaerobic, haloalkiliphilic carbohydrate-fermenting bacterium from soda lake and proposing of Cyclonatronumiaceae fam. nov. in the phylum Balneolaeota.</title>
        <authorList>
            <person name="Zhilina T.N."/>
            <person name="Sorokin D.Y."/>
            <person name="Zavarzina D.G."/>
            <person name="Toshchakov S.V."/>
            <person name="Kublanov I.V."/>
        </authorList>
    </citation>
    <scope>NUCLEOTIDE SEQUENCE</scope>
    <source>
        <strain evidence="2">Z-1702</strain>
    </source>
</reference>
<dbReference type="Gene3D" id="2.160.20.10">
    <property type="entry name" value="Single-stranded right-handed beta-helix, Pectin lyase-like"/>
    <property type="match status" value="1"/>
</dbReference>
<dbReference type="InterPro" id="IPR026444">
    <property type="entry name" value="Secre_tail"/>
</dbReference>
<dbReference type="Gene3D" id="2.60.40.4070">
    <property type="match status" value="1"/>
</dbReference>
<gene>
    <name evidence="2" type="ORF">NATSA_14385</name>
</gene>
<dbReference type="Pfam" id="PF18962">
    <property type="entry name" value="Por_Secre_tail"/>
    <property type="match status" value="1"/>
</dbReference>
<dbReference type="InterPro" id="IPR012334">
    <property type="entry name" value="Pectin_lyas_fold"/>
</dbReference>
<dbReference type="EMBL" id="JAFIDN010000016">
    <property type="protein sequence ID" value="MBP3193861.1"/>
    <property type="molecule type" value="Genomic_DNA"/>
</dbReference>
<protein>
    <submittedName>
        <fullName evidence="2">T9SS type A sorting domain-containing protein</fullName>
    </submittedName>
</protein>
<dbReference type="Proteomes" id="UP000673975">
    <property type="component" value="Unassembled WGS sequence"/>
</dbReference>
<accession>A0A8J7UWN4</accession>
<sequence length="611" mass="69294">MNMISTNSNYQQFGGKSSAVLFFILMFTILIGSQSLKAEELERIHVEPDNFPAEIDALNLAIEEHGGDVVYVLENGATYFIEASLAFDHPLRFEAEEVPSDNPPIIRAATDLEGSSNRIGMYEDDLHARGIFFYGIDDLGGKETNQRTTGEDIRLVYEHCYLMGGSNYFWWLGAEGTTLIIEDTQLANAGRHTSAGNQRFVDLRGNDTDSVIVRNSSIYNLSSHLLRLGGAIVDHIYFDHVTVTNFYNVFGGGINLKLSPDITIKNSLFQNVRFDGAWESKDLVGDDGYEYDGERYVSQSGMFWTQTWEDFEDADDPDQPTDEDRSIVIKNNNFGGLPDEEVLAVWDDINDEENYVTDPQWLWDNPDIDPEHPAWGARDTIEVVRTNLPAKDSLLVAWQEAEKPWVDIRNNIYENVDFEDPPSSFGESVRAWWFETSPPRHYDRWDDIADNSGQRFYHPAPGTPVDSENTAAWFRNLAYNTDSPSYTHAENNFPVGNLNFFPEMRQRWEEGDYPTSADEPEKVAKDFELVGNYPNPFNPTTNIVFELGETADVQMQVYNVIGQQVAAMELGRKSQGRHEVTFDASDLSSGVYLVRMHANEQVQTIQMTLVK</sequence>
<evidence type="ECO:0000259" key="1">
    <source>
        <dbReference type="Pfam" id="PF18962"/>
    </source>
</evidence>
<dbReference type="InterPro" id="IPR011050">
    <property type="entry name" value="Pectin_lyase_fold/virulence"/>
</dbReference>
<evidence type="ECO:0000313" key="3">
    <source>
        <dbReference type="Proteomes" id="UP000673975"/>
    </source>
</evidence>
<comment type="caution">
    <text evidence="2">The sequence shown here is derived from an EMBL/GenBank/DDBJ whole genome shotgun (WGS) entry which is preliminary data.</text>
</comment>
<dbReference type="SUPFAM" id="SSF51126">
    <property type="entry name" value="Pectin lyase-like"/>
    <property type="match status" value="1"/>
</dbReference>
<feature type="domain" description="Secretion system C-terminal sorting" evidence="1">
    <location>
        <begin position="533"/>
        <end position="604"/>
    </location>
</feature>
<organism evidence="2 3">
    <name type="scientific">Natronogracilivirga saccharolytica</name>
    <dbReference type="NCBI Taxonomy" id="2812953"/>
    <lineage>
        <taxon>Bacteria</taxon>
        <taxon>Pseudomonadati</taxon>
        <taxon>Balneolota</taxon>
        <taxon>Balneolia</taxon>
        <taxon>Balneolales</taxon>
        <taxon>Cyclonatronaceae</taxon>
        <taxon>Natronogracilivirga</taxon>
    </lineage>
</organism>
<name>A0A8J7UWN4_9BACT</name>
<dbReference type="NCBIfam" id="TIGR04183">
    <property type="entry name" value="Por_Secre_tail"/>
    <property type="match status" value="1"/>
</dbReference>
<evidence type="ECO:0000313" key="2">
    <source>
        <dbReference type="EMBL" id="MBP3193861.1"/>
    </source>
</evidence>
<proteinExistence type="predicted"/>
<dbReference type="AlphaFoldDB" id="A0A8J7UWN4"/>